<evidence type="ECO:0000313" key="2">
    <source>
        <dbReference type="Proteomes" id="UP000652761"/>
    </source>
</evidence>
<comment type="caution">
    <text evidence="1">The sequence shown here is derived from an EMBL/GenBank/DDBJ whole genome shotgun (WGS) entry which is preliminary data.</text>
</comment>
<keyword evidence="2" id="KW-1185">Reference proteome</keyword>
<accession>A0A843TA14</accession>
<proteinExistence type="predicted"/>
<reference evidence="1" key="1">
    <citation type="submission" date="2017-07" db="EMBL/GenBank/DDBJ databases">
        <title>Taro Niue Genome Assembly and Annotation.</title>
        <authorList>
            <person name="Atibalentja N."/>
            <person name="Keating K."/>
            <person name="Fields C.J."/>
        </authorList>
    </citation>
    <scope>NUCLEOTIDE SEQUENCE</scope>
    <source>
        <strain evidence="1">Niue_2</strain>
        <tissue evidence="1">Leaf</tissue>
    </source>
</reference>
<dbReference type="Proteomes" id="UP000652761">
    <property type="component" value="Unassembled WGS sequence"/>
</dbReference>
<protein>
    <submittedName>
        <fullName evidence="1">Uncharacterized protein</fullName>
    </submittedName>
</protein>
<dbReference type="AlphaFoldDB" id="A0A843TA14"/>
<sequence length="47" mass="5242">MLQALCQKMKKCVSTLETLPREAILPVWDSVSTHPMGRSTHSENSVT</sequence>
<organism evidence="1 2">
    <name type="scientific">Colocasia esculenta</name>
    <name type="common">Wild taro</name>
    <name type="synonym">Arum esculentum</name>
    <dbReference type="NCBI Taxonomy" id="4460"/>
    <lineage>
        <taxon>Eukaryota</taxon>
        <taxon>Viridiplantae</taxon>
        <taxon>Streptophyta</taxon>
        <taxon>Embryophyta</taxon>
        <taxon>Tracheophyta</taxon>
        <taxon>Spermatophyta</taxon>
        <taxon>Magnoliopsida</taxon>
        <taxon>Liliopsida</taxon>
        <taxon>Araceae</taxon>
        <taxon>Aroideae</taxon>
        <taxon>Colocasieae</taxon>
        <taxon>Colocasia</taxon>
    </lineage>
</organism>
<name>A0A843TA14_COLES</name>
<dbReference type="EMBL" id="NMUH01000003">
    <property type="protein sequence ID" value="MQL67885.1"/>
    <property type="molecule type" value="Genomic_DNA"/>
</dbReference>
<evidence type="ECO:0000313" key="1">
    <source>
        <dbReference type="EMBL" id="MQL67885.1"/>
    </source>
</evidence>
<gene>
    <name evidence="1" type="ORF">Taro_000172</name>
</gene>